<dbReference type="EMBL" id="BLXT01005012">
    <property type="protein sequence ID" value="GFO19121.1"/>
    <property type="molecule type" value="Genomic_DNA"/>
</dbReference>
<evidence type="ECO:0000256" key="1">
    <source>
        <dbReference type="SAM" id="SignalP"/>
    </source>
</evidence>
<evidence type="ECO:0000313" key="3">
    <source>
        <dbReference type="Proteomes" id="UP000735302"/>
    </source>
</evidence>
<dbReference type="AlphaFoldDB" id="A0AAV4B6Y2"/>
<comment type="caution">
    <text evidence="2">The sequence shown here is derived from an EMBL/GenBank/DDBJ whole genome shotgun (WGS) entry which is preliminary data.</text>
</comment>
<reference evidence="2 3" key="1">
    <citation type="journal article" date="2021" name="Elife">
        <title>Chloroplast acquisition without the gene transfer in kleptoplastic sea slugs, Plakobranchus ocellatus.</title>
        <authorList>
            <person name="Maeda T."/>
            <person name="Takahashi S."/>
            <person name="Yoshida T."/>
            <person name="Shimamura S."/>
            <person name="Takaki Y."/>
            <person name="Nagai Y."/>
            <person name="Toyoda A."/>
            <person name="Suzuki Y."/>
            <person name="Arimoto A."/>
            <person name="Ishii H."/>
            <person name="Satoh N."/>
            <person name="Nishiyama T."/>
            <person name="Hasebe M."/>
            <person name="Maruyama T."/>
            <person name="Minagawa J."/>
            <person name="Obokata J."/>
            <person name="Shigenobu S."/>
        </authorList>
    </citation>
    <scope>NUCLEOTIDE SEQUENCE [LARGE SCALE GENOMIC DNA]</scope>
</reference>
<proteinExistence type="predicted"/>
<dbReference type="Proteomes" id="UP000735302">
    <property type="component" value="Unassembled WGS sequence"/>
</dbReference>
<keyword evidence="3" id="KW-1185">Reference proteome</keyword>
<protein>
    <submittedName>
        <fullName evidence="2">Uncharacterized protein</fullName>
    </submittedName>
</protein>
<feature type="chain" id="PRO_5043898674" evidence="1">
    <location>
        <begin position="28"/>
        <end position="248"/>
    </location>
</feature>
<name>A0AAV4B6Y2_9GAST</name>
<organism evidence="2 3">
    <name type="scientific">Plakobranchus ocellatus</name>
    <dbReference type="NCBI Taxonomy" id="259542"/>
    <lineage>
        <taxon>Eukaryota</taxon>
        <taxon>Metazoa</taxon>
        <taxon>Spiralia</taxon>
        <taxon>Lophotrochozoa</taxon>
        <taxon>Mollusca</taxon>
        <taxon>Gastropoda</taxon>
        <taxon>Heterobranchia</taxon>
        <taxon>Euthyneura</taxon>
        <taxon>Panpulmonata</taxon>
        <taxon>Sacoglossa</taxon>
        <taxon>Placobranchoidea</taxon>
        <taxon>Plakobranchidae</taxon>
        <taxon>Plakobranchus</taxon>
    </lineage>
</organism>
<keyword evidence="1" id="KW-0732">Signal</keyword>
<evidence type="ECO:0000313" key="2">
    <source>
        <dbReference type="EMBL" id="GFO19121.1"/>
    </source>
</evidence>
<accession>A0AAV4B6Y2</accession>
<feature type="signal peptide" evidence="1">
    <location>
        <begin position="1"/>
        <end position="27"/>
    </location>
</feature>
<gene>
    <name evidence="2" type="ORF">PoB_004562600</name>
</gene>
<sequence>MSERSDCFTKPLLLAMMLMVIILATSTKDITQEFAIVYKEDLLENILCTIDEKMNSITSAVSMTLFESKPCSHTEFRELAIIDIWSPEPLLVHHPDDADSYVKIAGDFDWESKGPKLVYLLLTWSPPTRMHHKFYKCVVALGEPCVAHPKPTHYRPSFSTCSFTSFVEVFSQVGEYFMEFAPWVSKFSCQTVWICGIVSWPSTKAVPIYIFYVMLDTRHFAKTADHSAKSTVAFHTKHSTRTAAVTLT</sequence>